<dbReference type="EMBL" id="CP008743">
    <property type="protein sequence ID" value="ARN85365.1"/>
    <property type="molecule type" value="Genomic_DNA"/>
</dbReference>
<dbReference type="InterPro" id="IPR013159">
    <property type="entry name" value="DnaA_C"/>
</dbReference>
<dbReference type="PROSITE" id="PS01008">
    <property type="entry name" value="DNAA"/>
    <property type="match status" value="1"/>
</dbReference>
<keyword evidence="3 8" id="KW-0235">DNA replication</keyword>
<dbReference type="InterPro" id="IPR038454">
    <property type="entry name" value="DnaA_N_sf"/>
</dbReference>
<keyword evidence="15" id="KW-1185">Reference proteome</keyword>
<evidence type="ECO:0000256" key="5">
    <source>
        <dbReference type="ARBA" id="ARBA00022840"/>
    </source>
</evidence>
<dbReference type="Gene3D" id="3.30.300.180">
    <property type="match status" value="1"/>
</dbReference>
<feature type="binding site" evidence="8">
    <location>
        <position position="182"/>
    </location>
    <ligand>
        <name>ATP</name>
        <dbReference type="ChEBI" id="CHEBI:30616"/>
    </ligand>
</feature>
<comment type="function">
    <text evidence="8 10">Plays an essential role in the initiation and regulation of chromosomal replication. ATP-DnaA binds to the origin of replication (oriC) to initiate formation of the DNA replication initiation complex once per cell cycle. Binds the DnaA box (a 9 base pair repeat at the origin) and separates the double-stranded (ds)DNA. Forms a right-handed helical filament on oriC DNA; dsDNA binds to the exterior of the filament while single-stranded (ss)DNA is stabiized in the filament's interior. The ATP-DnaA-oriC complex binds and stabilizes one strand of the AT-rich DNA unwinding element (DUE), permitting loading of DNA polymerase. After initiation quickly degrades to an ADP-DnaA complex that is not apt for DNA replication. Binds acidic phospholipids.</text>
</comment>
<dbReference type="InterPro" id="IPR003593">
    <property type="entry name" value="AAA+_ATPase"/>
</dbReference>
<dbReference type="Pfam" id="PF00308">
    <property type="entry name" value="Bac_DnaA"/>
    <property type="match status" value="1"/>
</dbReference>
<keyword evidence="2 8" id="KW-0963">Cytoplasm</keyword>
<dbReference type="STRING" id="1414854.GQ61_08775"/>
<dbReference type="SMART" id="SM00382">
    <property type="entry name" value="AAA"/>
    <property type="match status" value="1"/>
</dbReference>
<dbReference type="GO" id="GO:0006270">
    <property type="term" value="P:DNA replication initiation"/>
    <property type="evidence" value="ECO:0007669"/>
    <property type="project" value="UniProtKB-UniRule"/>
</dbReference>
<evidence type="ECO:0000256" key="1">
    <source>
        <dbReference type="ARBA" id="ARBA00006583"/>
    </source>
</evidence>
<dbReference type="Pfam" id="PF11638">
    <property type="entry name" value="DnaA_N"/>
    <property type="match status" value="1"/>
</dbReference>
<feature type="region of interest" description="Domain III, AAA+ region" evidence="8">
    <location>
        <begin position="138"/>
        <end position="354"/>
    </location>
</feature>
<evidence type="ECO:0000313" key="14">
    <source>
        <dbReference type="EMBL" id="ARN85365.1"/>
    </source>
</evidence>
<keyword evidence="4 8" id="KW-0547">Nucleotide-binding</keyword>
<dbReference type="GO" id="GO:0003688">
    <property type="term" value="F:DNA replication origin binding"/>
    <property type="evidence" value="ECO:0007669"/>
    <property type="project" value="UniProtKB-UniRule"/>
</dbReference>
<comment type="subunit">
    <text evidence="8">Oligomerizes as a right-handed, spiral filament on DNA at oriC.</text>
</comment>
<evidence type="ECO:0000256" key="6">
    <source>
        <dbReference type="ARBA" id="ARBA00023121"/>
    </source>
</evidence>
<dbReference type="InterPro" id="IPR024633">
    <property type="entry name" value="DnaA_N_dom"/>
</dbReference>
<dbReference type="GO" id="GO:0005886">
    <property type="term" value="C:plasma membrane"/>
    <property type="evidence" value="ECO:0007669"/>
    <property type="project" value="TreeGrafter"/>
</dbReference>
<comment type="caution">
    <text evidence="8">Lacks conserved residue(s) required for the propagation of feature annotation.</text>
</comment>
<dbReference type="InterPro" id="IPR001957">
    <property type="entry name" value="Chromosome_initiator_DnaA"/>
</dbReference>
<dbReference type="AlphaFoldDB" id="A0A1W6N656"/>
<organism evidence="14 15">
    <name type="scientific">Candidatus Nucleicultrix amoebiphila FS5</name>
    <dbReference type="NCBI Taxonomy" id="1414854"/>
    <lineage>
        <taxon>Bacteria</taxon>
        <taxon>Pseudomonadati</taxon>
        <taxon>Pseudomonadota</taxon>
        <taxon>Alphaproteobacteria</taxon>
        <taxon>Holosporales</taxon>
        <taxon>Candidatus Nucleicultricaceae</taxon>
        <taxon>Candidatus Nucleicultrix</taxon>
    </lineage>
</organism>
<feature type="region of interest" description="Domain IV, binds dsDNA" evidence="8">
    <location>
        <begin position="355"/>
        <end position="474"/>
    </location>
</feature>
<evidence type="ECO:0000256" key="9">
    <source>
        <dbReference type="NCBIfam" id="TIGR00362"/>
    </source>
</evidence>
<evidence type="ECO:0000256" key="11">
    <source>
        <dbReference type="RuleBase" id="RU004227"/>
    </source>
</evidence>
<dbReference type="Proteomes" id="UP000237351">
    <property type="component" value="Chromosome"/>
</dbReference>
<feature type="binding site" evidence="8">
    <location>
        <position position="185"/>
    </location>
    <ligand>
        <name>ATP</name>
        <dbReference type="ChEBI" id="CHEBI:30616"/>
    </ligand>
</feature>
<evidence type="ECO:0000256" key="8">
    <source>
        <dbReference type="HAMAP-Rule" id="MF_00377"/>
    </source>
</evidence>
<dbReference type="PANTHER" id="PTHR30050:SF2">
    <property type="entry name" value="CHROMOSOMAL REPLICATION INITIATOR PROTEIN DNAA"/>
    <property type="match status" value="1"/>
</dbReference>
<dbReference type="CDD" id="cd00009">
    <property type="entry name" value="AAA"/>
    <property type="match status" value="1"/>
</dbReference>
<keyword evidence="5 8" id="KW-0067">ATP-binding</keyword>
<dbReference type="GO" id="GO:0006275">
    <property type="term" value="P:regulation of DNA replication"/>
    <property type="evidence" value="ECO:0007669"/>
    <property type="project" value="UniProtKB-UniRule"/>
</dbReference>
<feature type="binding site" evidence="8">
    <location>
        <position position="184"/>
    </location>
    <ligand>
        <name>ATP</name>
        <dbReference type="ChEBI" id="CHEBI:30616"/>
    </ligand>
</feature>
<dbReference type="GO" id="GO:0005737">
    <property type="term" value="C:cytoplasm"/>
    <property type="evidence" value="ECO:0007669"/>
    <property type="project" value="UniProtKB-SubCell"/>
</dbReference>
<comment type="domain">
    <text evidence="8">Domain I is involved in oligomerization and binding regulators, domain II is flexibile and of varying length in different bacteria, domain III forms the AAA+ region, while domain IV binds dsDNA.</text>
</comment>
<feature type="region of interest" description="Domain I, interacts with DnaA modulators" evidence="8">
    <location>
        <begin position="1"/>
        <end position="101"/>
    </location>
</feature>
<comment type="similarity">
    <text evidence="1 8 11">Belongs to the DnaA family.</text>
</comment>
<dbReference type="GO" id="GO:0005524">
    <property type="term" value="F:ATP binding"/>
    <property type="evidence" value="ECO:0007669"/>
    <property type="project" value="UniProtKB-UniRule"/>
</dbReference>
<feature type="binding site" evidence="8">
    <location>
        <position position="186"/>
    </location>
    <ligand>
        <name>ATP</name>
        <dbReference type="ChEBI" id="CHEBI:30616"/>
    </ligand>
</feature>
<dbReference type="InterPro" id="IPR018312">
    <property type="entry name" value="Chromosome_initiator_DnaA_CS"/>
</dbReference>
<proteinExistence type="inferred from homology"/>
<evidence type="ECO:0000256" key="7">
    <source>
        <dbReference type="ARBA" id="ARBA00023125"/>
    </source>
</evidence>
<accession>A0A1W6N656</accession>
<keyword evidence="7 8" id="KW-0238">DNA-binding</keyword>
<evidence type="ECO:0000259" key="13">
    <source>
        <dbReference type="SMART" id="SM00760"/>
    </source>
</evidence>
<dbReference type="HAMAP" id="MF_00377">
    <property type="entry name" value="DnaA_bact"/>
    <property type="match status" value="1"/>
</dbReference>
<evidence type="ECO:0000256" key="2">
    <source>
        <dbReference type="ARBA" id="ARBA00022490"/>
    </source>
</evidence>
<dbReference type="SMART" id="SM00760">
    <property type="entry name" value="Bac_DnaA_C"/>
    <property type="match status" value="1"/>
</dbReference>
<comment type="subcellular location">
    <subcellularLocation>
        <location evidence="8">Cytoplasm</location>
    </subcellularLocation>
</comment>
<dbReference type="OrthoDB" id="9807019at2"/>
<dbReference type="Pfam" id="PF08299">
    <property type="entry name" value="Bac_DnaA_C"/>
    <property type="match status" value="1"/>
</dbReference>
<dbReference type="InterPro" id="IPR020591">
    <property type="entry name" value="Chromosome_initiator_DnaA-like"/>
</dbReference>
<dbReference type="FunFam" id="1.10.1750.10:FF:000002">
    <property type="entry name" value="Chromosomal replication initiator protein DnaA"/>
    <property type="match status" value="1"/>
</dbReference>
<reference evidence="14 15" key="1">
    <citation type="submission" date="2014-06" db="EMBL/GenBank/DDBJ databases">
        <title>The genome of the endonuclear symbiont Nucleicultrix amoebiphila.</title>
        <authorList>
            <person name="Schulz F."/>
            <person name="Horn M."/>
        </authorList>
    </citation>
    <scope>NUCLEOTIDE SEQUENCE [LARGE SCALE GENOMIC DNA]</scope>
    <source>
        <strain evidence="14 15">FS5</strain>
    </source>
</reference>
<dbReference type="NCBIfam" id="TIGR00362">
    <property type="entry name" value="DnaA"/>
    <property type="match status" value="1"/>
</dbReference>
<sequence>MASLAASVIKESEQGQQGADYALFWQQVTKKFPESFGESTTNSWLSHLKFYEFVSGRLVLIAPSRFMRDWVDTNCGRQILKLLQQKNSQVLALDIIVDPSASSNSSVKSDREADQYSKETLINLGADQGVDQDSFGSRLDPRYTFENFVIGKPNELAHAAARRVAEADQVTFNPLFLYGGVGLGKTHLMHAIAWHIRKCHPHRKVVYLSAEKFMYLFIRALRFKDTVAFKEQFRAVDVLMIDDFQFIAGKDSTQEEFFHTFNALVDKNHQVIISADKSPSDLTGLEERMRSRLGWGLVADIHPTTYELRLGILQSKVEQMKTTFPAKVLEFLAHKISSNVRELEGALNRIIAHSMLVGREITIETVQEVLTDLLRANDRRISVEDIQKRVAEHFNVRLSDMHSPRRLRTVARPRQVAMYLAKTLTPLSLPEIGRKFGGRDHTTVMHAVKKVEELKQNDLSLSEDIDLLRKMLQS</sequence>
<evidence type="ECO:0000256" key="4">
    <source>
        <dbReference type="ARBA" id="ARBA00022741"/>
    </source>
</evidence>
<dbReference type="PANTHER" id="PTHR30050">
    <property type="entry name" value="CHROMOSOMAL REPLICATION INITIATOR PROTEIN DNAA"/>
    <property type="match status" value="1"/>
</dbReference>
<dbReference type="SUPFAM" id="SSF52540">
    <property type="entry name" value="P-loop containing nucleoside triphosphate hydrolases"/>
    <property type="match status" value="1"/>
</dbReference>
<protein>
    <recommendedName>
        <fullName evidence="8 9">Chromosomal replication initiator protein DnaA</fullName>
    </recommendedName>
</protein>
<feature type="domain" description="Chromosomal replication initiator DnaA C-terminal" evidence="13">
    <location>
        <begin position="382"/>
        <end position="451"/>
    </location>
</feature>
<dbReference type="SUPFAM" id="SSF48295">
    <property type="entry name" value="TrpR-like"/>
    <property type="match status" value="1"/>
</dbReference>
<feature type="domain" description="AAA+ ATPase" evidence="12">
    <location>
        <begin position="171"/>
        <end position="299"/>
    </location>
</feature>
<dbReference type="GO" id="GO:0008289">
    <property type="term" value="F:lipid binding"/>
    <property type="evidence" value="ECO:0007669"/>
    <property type="project" value="UniProtKB-KW"/>
</dbReference>
<keyword evidence="6 8" id="KW-0446">Lipid-binding</keyword>
<evidence type="ECO:0000313" key="15">
    <source>
        <dbReference type="Proteomes" id="UP000237351"/>
    </source>
</evidence>
<dbReference type="KEGG" id="naf:GQ61_08775"/>
<dbReference type="InterPro" id="IPR013317">
    <property type="entry name" value="DnaA_dom"/>
</dbReference>
<dbReference type="Gene3D" id="1.10.8.60">
    <property type="match status" value="1"/>
</dbReference>
<dbReference type="InterPro" id="IPR010921">
    <property type="entry name" value="Trp_repressor/repl_initiator"/>
</dbReference>
<evidence type="ECO:0000256" key="10">
    <source>
        <dbReference type="RuleBase" id="RU000577"/>
    </source>
</evidence>
<dbReference type="RefSeq" id="WP_085784923.1">
    <property type="nucleotide sequence ID" value="NZ_CP008743.1"/>
</dbReference>
<dbReference type="CDD" id="cd06571">
    <property type="entry name" value="Bac_DnaA_C"/>
    <property type="match status" value="1"/>
</dbReference>
<dbReference type="InterPro" id="IPR027417">
    <property type="entry name" value="P-loop_NTPase"/>
</dbReference>
<evidence type="ECO:0000259" key="12">
    <source>
        <dbReference type="SMART" id="SM00382"/>
    </source>
</evidence>
<dbReference type="FunFam" id="3.40.50.300:FF:000668">
    <property type="entry name" value="Chromosomal replication initiator protein DnaA"/>
    <property type="match status" value="1"/>
</dbReference>
<gene>
    <name evidence="8" type="primary">dnaA</name>
    <name evidence="14" type="ORF">GQ61_08775</name>
</gene>
<dbReference type="Gene3D" id="1.10.1750.10">
    <property type="match status" value="1"/>
</dbReference>
<dbReference type="Gene3D" id="3.40.50.300">
    <property type="entry name" value="P-loop containing nucleotide triphosphate hydrolases"/>
    <property type="match status" value="1"/>
</dbReference>
<name>A0A1W6N656_9PROT</name>
<dbReference type="PRINTS" id="PR00051">
    <property type="entry name" value="DNAA"/>
</dbReference>
<evidence type="ECO:0000256" key="3">
    <source>
        <dbReference type="ARBA" id="ARBA00022705"/>
    </source>
</evidence>